<reference evidence="1" key="1">
    <citation type="submission" date="2021-01" db="EMBL/GenBank/DDBJ databases">
        <authorList>
            <person name="Sun Q."/>
        </authorList>
    </citation>
    <scope>NUCLEOTIDE SEQUENCE</scope>
    <source>
        <strain evidence="1">YIM B02566</strain>
    </source>
</reference>
<dbReference type="EMBL" id="JAENHL010000006">
    <property type="protein sequence ID" value="MBK1865838.1"/>
    <property type="molecule type" value="Genomic_DNA"/>
</dbReference>
<keyword evidence="2" id="KW-1185">Reference proteome</keyword>
<name>A0ACC5R082_9HYPH</name>
<gene>
    <name evidence="1" type="ORF">JHL16_05705</name>
</gene>
<comment type="caution">
    <text evidence="1">The sequence shown here is derived from an EMBL/GenBank/DDBJ whole genome shotgun (WGS) entry which is preliminary data.</text>
</comment>
<sequence length="132" mass="14122">MTEKLYFAGKTHTIGGHNGASKSVDGSLDIQLPEPHPAAENHFAAAWSACYLGAIELAAGQRKIKLASAPEVDAEIKLFHDGPKGFFLRARFDVSIAGVDKETVRELADAAHNICPYSKATHGNIDVETHVA</sequence>
<accession>A0ACC5R082</accession>
<organism evidence="1 2">
    <name type="scientific">Taklimakanibacter albus</name>
    <dbReference type="NCBI Taxonomy" id="2800327"/>
    <lineage>
        <taxon>Bacteria</taxon>
        <taxon>Pseudomonadati</taxon>
        <taxon>Pseudomonadota</taxon>
        <taxon>Alphaproteobacteria</taxon>
        <taxon>Hyphomicrobiales</taxon>
        <taxon>Aestuariivirgaceae</taxon>
        <taxon>Taklimakanibacter</taxon>
    </lineage>
</organism>
<protein>
    <submittedName>
        <fullName evidence="1">Ohr family peroxiredoxin</fullName>
    </submittedName>
</protein>
<dbReference type="Proteomes" id="UP000616151">
    <property type="component" value="Unassembled WGS sequence"/>
</dbReference>
<evidence type="ECO:0000313" key="2">
    <source>
        <dbReference type="Proteomes" id="UP000616151"/>
    </source>
</evidence>
<evidence type="ECO:0000313" key="1">
    <source>
        <dbReference type="EMBL" id="MBK1865838.1"/>
    </source>
</evidence>
<proteinExistence type="predicted"/>